<organism evidence="2 3">
    <name type="scientific">Nocardioides conyzicola</name>
    <dbReference type="NCBI Taxonomy" id="1651781"/>
    <lineage>
        <taxon>Bacteria</taxon>
        <taxon>Bacillati</taxon>
        <taxon>Actinomycetota</taxon>
        <taxon>Actinomycetes</taxon>
        <taxon>Propionibacteriales</taxon>
        <taxon>Nocardioidaceae</taxon>
        <taxon>Nocardioides</taxon>
    </lineage>
</organism>
<dbReference type="Proteomes" id="UP001499974">
    <property type="component" value="Unassembled WGS sequence"/>
</dbReference>
<feature type="region of interest" description="Disordered" evidence="1">
    <location>
        <begin position="91"/>
        <end position="128"/>
    </location>
</feature>
<keyword evidence="3" id="KW-1185">Reference proteome</keyword>
<evidence type="ECO:0000313" key="3">
    <source>
        <dbReference type="Proteomes" id="UP001499974"/>
    </source>
</evidence>
<reference evidence="3" key="1">
    <citation type="journal article" date="2019" name="Int. J. Syst. Evol. Microbiol.">
        <title>The Global Catalogue of Microorganisms (GCM) 10K type strain sequencing project: providing services to taxonomists for standard genome sequencing and annotation.</title>
        <authorList>
            <consortium name="The Broad Institute Genomics Platform"/>
            <consortium name="The Broad Institute Genome Sequencing Center for Infectious Disease"/>
            <person name="Wu L."/>
            <person name="Ma J."/>
        </authorList>
    </citation>
    <scope>NUCLEOTIDE SEQUENCE [LARGE SCALE GENOMIC DNA]</scope>
    <source>
        <strain evidence="3">JCM 18531</strain>
    </source>
</reference>
<dbReference type="RefSeq" id="WP_345524261.1">
    <property type="nucleotide sequence ID" value="NZ_BAABKM010000005.1"/>
</dbReference>
<sequence>MSGDTNEPGHAPDVGTVAEEAVKLLGALSDWAKDATPDLEGHLATGAPECTYCPICRTVHLVRDLRPEVKEQLALAATGALQALAGLLSAASPDGRTAPGGVEHIDLDDTGDWPDEPDVQTDPEEGDR</sequence>
<dbReference type="EMBL" id="BAABKM010000005">
    <property type="protein sequence ID" value="GAA4721554.1"/>
    <property type="molecule type" value="Genomic_DNA"/>
</dbReference>
<accession>A0ABP8Y907</accession>
<proteinExistence type="predicted"/>
<comment type="caution">
    <text evidence="2">The sequence shown here is derived from an EMBL/GenBank/DDBJ whole genome shotgun (WGS) entry which is preliminary data.</text>
</comment>
<evidence type="ECO:0000313" key="2">
    <source>
        <dbReference type="EMBL" id="GAA4721554.1"/>
    </source>
</evidence>
<name>A0ABP8Y907_9ACTN</name>
<gene>
    <name evidence="2" type="ORF">GCM10023349_47510</name>
</gene>
<evidence type="ECO:0000256" key="1">
    <source>
        <dbReference type="SAM" id="MobiDB-lite"/>
    </source>
</evidence>
<protein>
    <submittedName>
        <fullName evidence="2">Uncharacterized protein</fullName>
    </submittedName>
</protein>
<feature type="compositionally biased region" description="Acidic residues" evidence="1">
    <location>
        <begin position="106"/>
        <end position="128"/>
    </location>
</feature>